<dbReference type="RefSeq" id="WP_323245976.1">
    <property type="nucleotide sequence ID" value="NZ_JAYFUL010000001.1"/>
</dbReference>
<sequence length="444" mass="49610">MNKFKGLLLGIIFTFSSLYTFAQLPTSFKFDFGAGKVAKGYTQVLPESVYTKEKGFGFLPNAPIVSETRKGKDALTSDFCTSTQSFYFTVDIPEGNYNVKLYLGDTKGTSTTTVKVENRRLMLEKVITPEGKVEAKEFTVNVRTPRINDTESVKLKPREFEYLHWDNQLTFEFADVNPKICGLEITKANDSVITVFLAGNSTVVDQIQEPYAAWGQMIPRFFKAKDIVFANYAESGETIKSFAGAKRLDKVMSLMKAGDYFFIEFAHNDQKAGSGVEANTTYKEFLRSYIQKTKEKGGIPVLVTSMLRRNFDDNGKIINTLGDFPDAMRQVAKDENVALIDLNAMSKVLFETMGPEKSMKAFVHYEANTFPEQTKAIHDNTHFSNYGAYEIAKCIIEGIKQAKLGIATSLISDLPSFDPAHPDEETSFSLPHSPLVHVVKPDGN</sequence>
<dbReference type="PANTHER" id="PTHR43695:SF1">
    <property type="entry name" value="RHAMNOGALACTURONAN ACETYLESTERASE"/>
    <property type="match status" value="1"/>
</dbReference>
<dbReference type="SUPFAM" id="SSF52266">
    <property type="entry name" value="SGNH hydrolase"/>
    <property type="match status" value="1"/>
</dbReference>
<evidence type="ECO:0000259" key="3">
    <source>
        <dbReference type="Pfam" id="PF13472"/>
    </source>
</evidence>
<evidence type="ECO:0000259" key="4">
    <source>
        <dbReference type="Pfam" id="PF21254"/>
    </source>
</evidence>
<protein>
    <submittedName>
        <fullName evidence="5">Rhamnogalacturonan acetylesterase</fullName>
    </submittedName>
</protein>
<dbReference type="InterPro" id="IPR037459">
    <property type="entry name" value="RhgT-like"/>
</dbReference>
<dbReference type="Gene3D" id="2.60.120.430">
    <property type="entry name" value="Galactose-binding lectin"/>
    <property type="match status" value="1"/>
</dbReference>
<feature type="domain" description="Beta-agarase/YXIM esterase-like galactose-binding" evidence="4">
    <location>
        <begin position="28"/>
        <end position="113"/>
    </location>
</feature>
<dbReference type="InterPro" id="IPR036514">
    <property type="entry name" value="SGNH_hydro_sf"/>
</dbReference>
<gene>
    <name evidence="5" type="ORF">VB264_00020</name>
</gene>
<dbReference type="SUPFAM" id="SSF49785">
    <property type="entry name" value="Galactose-binding domain-like"/>
    <property type="match status" value="1"/>
</dbReference>
<comment type="caution">
    <text evidence="5">The sequence shown here is derived from an EMBL/GenBank/DDBJ whole genome shotgun (WGS) entry which is preliminary data.</text>
</comment>
<dbReference type="Gene3D" id="3.40.50.1110">
    <property type="entry name" value="SGNH hydrolase"/>
    <property type="match status" value="1"/>
</dbReference>
<evidence type="ECO:0000256" key="2">
    <source>
        <dbReference type="ARBA" id="ARBA00022801"/>
    </source>
</evidence>
<dbReference type="CDD" id="cd01821">
    <property type="entry name" value="Rhamnogalacturan_acetylesterase_like"/>
    <property type="match status" value="1"/>
</dbReference>
<dbReference type="InterPro" id="IPR013830">
    <property type="entry name" value="SGNH_hydro"/>
</dbReference>
<dbReference type="Proteomes" id="UP001304671">
    <property type="component" value="Unassembled WGS sequence"/>
</dbReference>
<dbReference type="EMBL" id="JAYFUL010000001">
    <property type="protein sequence ID" value="MEA5256147.1"/>
    <property type="molecule type" value="Genomic_DNA"/>
</dbReference>
<keyword evidence="6" id="KW-1185">Reference proteome</keyword>
<feature type="domain" description="SGNH hydrolase-type esterase" evidence="3">
    <location>
        <begin position="206"/>
        <end position="346"/>
    </location>
</feature>
<dbReference type="Pfam" id="PF21254">
    <property type="entry name" value="AGA-YXIM_GBD"/>
    <property type="match status" value="1"/>
</dbReference>
<organism evidence="5 6">
    <name type="scientific">Arcicella aquatica</name>
    <dbReference type="NCBI Taxonomy" id="217141"/>
    <lineage>
        <taxon>Bacteria</taxon>
        <taxon>Pseudomonadati</taxon>
        <taxon>Bacteroidota</taxon>
        <taxon>Cytophagia</taxon>
        <taxon>Cytophagales</taxon>
        <taxon>Flectobacillaceae</taxon>
        <taxon>Arcicella</taxon>
    </lineage>
</organism>
<comment type="similarity">
    <text evidence="1">Belongs to the 'GDSL' lipolytic enzyme family.</text>
</comment>
<accession>A0ABU5QGG7</accession>
<reference evidence="5 6" key="1">
    <citation type="submission" date="2023-12" db="EMBL/GenBank/DDBJ databases">
        <title>Novel species of the genus Arcicella isolated from rivers.</title>
        <authorList>
            <person name="Lu H."/>
        </authorList>
    </citation>
    <scope>NUCLEOTIDE SEQUENCE [LARGE SCALE GENOMIC DNA]</scope>
    <source>
        <strain evidence="5 6">LMG 21963</strain>
    </source>
</reference>
<dbReference type="InterPro" id="IPR049033">
    <property type="entry name" value="AGA-YXIM_GBD"/>
</dbReference>
<keyword evidence="2" id="KW-0378">Hydrolase</keyword>
<name>A0ABU5QGG7_9BACT</name>
<evidence type="ECO:0000313" key="5">
    <source>
        <dbReference type="EMBL" id="MEA5256147.1"/>
    </source>
</evidence>
<evidence type="ECO:0000256" key="1">
    <source>
        <dbReference type="ARBA" id="ARBA00008668"/>
    </source>
</evidence>
<proteinExistence type="inferred from homology"/>
<evidence type="ECO:0000313" key="6">
    <source>
        <dbReference type="Proteomes" id="UP001304671"/>
    </source>
</evidence>
<dbReference type="InterPro" id="IPR008979">
    <property type="entry name" value="Galactose-bd-like_sf"/>
</dbReference>
<dbReference type="PANTHER" id="PTHR43695">
    <property type="entry name" value="PUTATIVE (AFU_ORTHOLOGUE AFUA_2G17250)-RELATED"/>
    <property type="match status" value="1"/>
</dbReference>
<dbReference type="Pfam" id="PF13472">
    <property type="entry name" value="Lipase_GDSL_2"/>
    <property type="match status" value="1"/>
</dbReference>